<reference evidence="10" key="1">
    <citation type="submission" date="2018-04" db="EMBL/GenBank/DDBJ databases">
        <authorList>
            <person name="Cornet L."/>
        </authorList>
    </citation>
    <scope>NUCLEOTIDE SEQUENCE [LARGE SCALE GENOMIC DNA]</scope>
</reference>
<keyword evidence="7" id="KW-1133">Transmembrane helix</keyword>
<keyword evidence="3" id="KW-0560">Oxidoreductase</keyword>
<proteinExistence type="inferred from homology"/>
<dbReference type="Gene3D" id="3.40.30.10">
    <property type="entry name" value="Glutaredoxin"/>
    <property type="match status" value="1"/>
</dbReference>
<evidence type="ECO:0000259" key="8">
    <source>
        <dbReference type="PROSITE" id="PS51352"/>
    </source>
</evidence>
<dbReference type="PROSITE" id="PS51352">
    <property type="entry name" value="THIOREDOXIN_2"/>
    <property type="match status" value="1"/>
</dbReference>
<dbReference type="PANTHER" id="PTHR13887:SF14">
    <property type="entry name" value="DISULFIDE BOND FORMATION PROTEIN D"/>
    <property type="match status" value="1"/>
</dbReference>
<gene>
    <name evidence="9" type="ORF">DCF17_09905</name>
</gene>
<comment type="similarity">
    <text evidence="1">Belongs to the thioredoxin family. DsbA subfamily.</text>
</comment>
<keyword evidence="4" id="KW-1015">Disulfide bond</keyword>
<dbReference type="InterPro" id="IPR012336">
    <property type="entry name" value="Thioredoxin-like_fold"/>
</dbReference>
<evidence type="ECO:0000256" key="5">
    <source>
        <dbReference type="ARBA" id="ARBA00023284"/>
    </source>
</evidence>
<accession>A0A2W4WIX4</accession>
<organism evidence="9 10">
    <name type="scientific">Shackletoniella antarctica</name>
    <dbReference type="NCBI Taxonomy" id="268115"/>
    <lineage>
        <taxon>Bacteria</taxon>
        <taxon>Bacillati</taxon>
        <taxon>Cyanobacteriota</taxon>
        <taxon>Cyanophyceae</taxon>
        <taxon>Oculatellales</taxon>
        <taxon>Oculatellaceae</taxon>
        <taxon>Shackletoniella</taxon>
    </lineage>
</organism>
<dbReference type="InterPro" id="IPR013766">
    <property type="entry name" value="Thioredoxin_domain"/>
</dbReference>
<keyword evidence="6" id="KW-0175">Coiled coil</keyword>
<evidence type="ECO:0000256" key="3">
    <source>
        <dbReference type="ARBA" id="ARBA00023002"/>
    </source>
</evidence>
<evidence type="ECO:0000256" key="1">
    <source>
        <dbReference type="ARBA" id="ARBA00005791"/>
    </source>
</evidence>
<feature type="coiled-coil region" evidence="6">
    <location>
        <begin position="176"/>
        <end position="212"/>
    </location>
</feature>
<keyword evidence="7" id="KW-0472">Membrane</keyword>
<evidence type="ECO:0000313" key="10">
    <source>
        <dbReference type="Proteomes" id="UP000249081"/>
    </source>
</evidence>
<dbReference type="GO" id="GO:0016491">
    <property type="term" value="F:oxidoreductase activity"/>
    <property type="evidence" value="ECO:0007669"/>
    <property type="project" value="UniProtKB-KW"/>
</dbReference>
<dbReference type="InterPro" id="IPR036249">
    <property type="entry name" value="Thioredoxin-like_sf"/>
</dbReference>
<reference evidence="9 10" key="2">
    <citation type="submission" date="2018-06" db="EMBL/GenBank/DDBJ databases">
        <title>Metagenomic assembly of (sub)arctic Cyanobacteria and their associated microbiome from non-axenic cultures.</title>
        <authorList>
            <person name="Baurain D."/>
        </authorList>
    </citation>
    <scope>NUCLEOTIDE SEQUENCE [LARGE SCALE GENOMIC DNA]</scope>
    <source>
        <strain evidence="9">ULC041bin1</strain>
    </source>
</reference>
<evidence type="ECO:0000256" key="7">
    <source>
        <dbReference type="SAM" id="Phobius"/>
    </source>
</evidence>
<name>A0A2W4WIX4_9CYAN</name>
<evidence type="ECO:0000313" key="9">
    <source>
        <dbReference type="EMBL" id="PZO41839.1"/>
    </source>
</evidence>
<dbReference type="Proteomes" id="UP000249081">
    <property type="component" value="Unassembled WGS sequence"/>
</dbReference>
<feature type="domain" description="Thioredoxin" evidence="8">
    <location>
        <begin position="42"/>
        <end position="242"/>
    </location>
</feature>
<dbReference type="PANTHER" id="PTHR13887">
    <property type="entry name" value="GLUTATHIONE S-TRANSFERASE KAPPA"/>
    <property type="match status" value="1"/>
</dbReference>
<dbReference type="EMBL" id="QBMN01000057">
    <property type="protein sequence ID" value="PZO41839.1"/>
    <property type="molecule type" value="Genomic_DNA"/>
</dbReference>
<sequence>MMGVAIAQELIMDRIWGRLQGSKLVLWGIIAALGVGMLVPLLLLVPRRNQATAPASPEEHQAVVTQVIGSMNRASLIGTSATKGNPNAPIVLFKFSDFQCSYCAVAAGHMRDFVGNHEADILYVYKHFPLTQIHPEAMPSAKAAWAAQQQGQFWLYHDGLFVNQNRLGEDLYVELAEAMQLDMEQFNRDRTSAEAEAAIQQDLELAQQLQLQGTPSFIMNDLLIPGGAPPQLFEEIFNQINGLIQDRG</sequence>
<keyword evidence="2" id="KW-0732">Signal</keyword>
<dbReference type="Pfam" id="PF13462">
    <property type="entry name" value="Thioredoxin_4"/>
    <property type="match status" value="1"/>
</dbReference>
<dbReference type="AlphaFoldDB" id="A0A2W4WIX4"/>
<feature type="transmembrane region" description="Helical" evidence="7">
    <location>
        <begin position="24"/>
        <end position="45"/>
    </location>
</feature>
<dbReference type="SUPFAM" id="SSF52833">
    <property type="entry name" value="Thioredoxin-like"/>
    <property type="match status" value="1"/>
</dbReference>
<comment type="caution">
    <text evidence="9">The sequence shown here is derived from an EMBL/GenBank/DDBJ whole genome shotgun (WGS) entry which is preliminary data.</text>
</comment>
<evidence type="ECO:0000256" key="2">
    <source>
        <dbReference type="ARBA" id="ARBA00022729"/>
    </source>
</evidence>
<evidence type="ECO:0000256" key="6">
    <source>
        <dbReference type="SAM" id="Coils"/>
    </source>
</evidence>
<keyword evidence="7" id="KW-0812">Transmembrane</keyword>
<protein>
    <submittedName>
        <fullName evidence="9">Protein-disulfide isomerase</fullName>
    </submittedName>
</protein>
<keyword evidence="5" id="KW-0676">Redox-active center</keyword>
<keyword evidence="9" id="KW-0413">Isomerase</keyword>
<evidence type="ECO:0000256" key="4">
    <source>
        <dbReference type="ARBA" id="ARBA00023157"/>
    </source>
</evidence>
<dbReference type="GO" id="GO:0016853">
    <property type="term" value="F:isomerase activity"/>
    <property type="evidence" value="ECO:0007669"/>
    <property type="project" value="UniProtKB-KW"/>
</dbReference>